<proteinExistence type="predicted"/>
<name>A0ABT0DKY1_9HYPH</name>
<sequence>MHTEHAARSLSYRLTGREGEWRVETDELAGMAYASKEAAFEAAVAAASNAIRDGFEVIIAVPGADAEPMLGTEDTGRGAGGDAPRPPR</sequence>
<dbReference type="RefSeq" id="WP_247199940.1">
    <property type="nucleotide sequence ID" value="NZ_JALKCG010000002.1"/>
</dbReference>
<keyword evidence="3" id="KW-1185">Reference proteome</keyword>
<organism evidence="2 3">
    <name type="scientific">Ancylobacter koreensis</name>
    <dbReference type="NCBI Taxonomy" id="266121"/>
    <lineage>
        <taxon>Bacteria</taxon>
        <taxon>Pseudomonadati</taxon>
        <taxon>Pseudomonadota</taxon>
        <taxon>Alphaproteobacteria</taxon>
        <taxon>Hyphomicrobiales</taxon>
        <taxon>Xanthobacteraceae</taxon>
        <taxon>Ancylobacter</taxon>
    </lineage>
</organism>
<comment type="caution">
    <text evidence="2">The sequence shown here is derived from an EMBL/GenBank/DDBJ whole genome shotgun (WGS) entry which is preliminary data.</text>
</comment>
<evidence type="ECO:0000313" key="3">
    <source>
        <dbReference type="Proteomes" id="UP001202867"/>
    </source>
</evidence>
<accession>A0ABT0DKY1</accession>
<protein>
    <recommendedName>
        <fullName evidence="4">DUF2188 domain-containing protein</fullName>
    </recommendedName>
</protein>
<gene>
    <name evidence="2" type="ORF">MWN33_07845</name>
</gene>
<evidence type="ECO:0000256" key="1">
    <source>
        <dbReference type="SAM" id="MobiDB-lite"/>
    </source>
</evidence>
<dbReference type="EMBL" id="JALKCG010000002">
    <property type="protein sequence ID" value="MCK0207945.1"/>
    <property type="molecule type" value="Genomic_DNA"/>
</dbReference>
<dbReference type="Proteomes" id="UP001202867">
    <property type="component" value="Unassembled WGS sequence"/>
</dbReference>
<feature type="region of interest" description="Disordered" evidence="1">
    <location>
        <begin position="67"/>
        <end position="88"/>
    </location>
</feature>
<evidence type="ECO:0000313" key="2">
    <source>
        <dbReference type="EMBL" id="MCK0207945.1"/>
    </source>
</evidence>
<reference evidence="3" key="1">
    <citation type="submission" date="2023-07" db="EMBL/GenBank/DDBJ databases">
        <title>Ancylobacter moscoviensis sp. nov., facultatively methylotrophic bacteria from activated sludge and the reclassification of Starkeya novella (Starkey 1934) Kelly et al. 2000 as Ancylobacter novellus comb. nov., Starkeya koreensis Im et al. 2006 as Ancylobacter koreensis comb.nov., Angulomicrobium tetraedrale Vasil'eva et al. 1986 as Ancylobacter tetraedralis comb. nov., Angulomicrobium amanitiforme Fritz et al. 2004 as Ancylobacter amanitiformis comb. nov. and Methylorhabdus multivorans Doronina et al. 1996 as Ancylobacter multivorans comb. nov. and emended description of the genus Ancylobacter.</title>
        <authorList>
            <person name="Doronina N."/>
            <person name="Chemodurova A."/>
            <person name="Grouzdev D."/>
            <person name="Koziaeva V."/>
            <person name="Shi W."/>
            <person name="Wu L."/>
            <person name="Kaparullina E."/>
        </authorList>
    </citation>
    <scope>NUCLEOTIDE SEQUENCE [LARGE SCALE GENOMIC DNA]</scope>
    <source>
        <strain evidence="3">Jip08</strain>
    </source>
</reference>
<evidence type="ECO:0008006" key="4">
    <source>
        <dbReference type="Google" id="ProtNLM"/>
    </source>
</evidence>